<sequence length="152" mass="17392">MAEFRLQGREVDAALWDTAGQDDYDNLRPLAYVDTHFFCICFKVSDPDSLDNTIEKWTPEIRHFNKRKDPIFLLGLQKDLRNDPQTIGWLLRTSQHPGKATAKAIGAVDYFESSAKTGEGVLETFEGILRWHFETQGGFTPAAKKKRFSFFS</sequence>
<organism evidence="4 5">
    <name type="scientific">Lomentospora prolificans</name>
    <dbReference type="NCBI Taxonomy" id="41688"/>
    <lineage>
        <taxon>Eukaryota</taxon>
        <taxon>Fungi</taxon>
        <taxon>Dikarya</taxon>
        <taxon>Ascomycota</taxon>
        <taxon>Pezizomycotina</taxon>
        <taxon>Sordariomycetes</taxon>
        <taxon>Hypocreomycetidae</taxon>
        <taxon>Microascales</taxon>
        <taxon>Microascaceae</taxon>
        <taxon>Lomentospora</taxon>
    </lineage>
</organism>
<dbReference type="AlphaFoldDB" id="A0A2N3N0E6"/>
<protein>
    <submittedName>
        <fullName evidence="4">Uncharacterized protein</fullName>
    </submittedName>
</protein>
<dbReference type="PANTHER" id="PTHR24072">
    <property type="entry name" value="RHO FAMILY GTPASE"/>
    <property type="match status" value="1"/>
</dbReference>
<dbReference type="OrthoDB" id="3787912at2759"/>
<keyword evidence="1" id="KW-0488">Methylation</keyword>
<dbReference type="InterPro" id="IPR027417">
    <property type="entry name" value="P-loop_NTPase"/>
</dbReference>
<gene>
    <name evidence="4" type="ORF">jhhlp_007732</name>
</gene>
<dbReference type="Proteomes" id="UP000233524">
    <property type="component" value="Unassembled WGS sequence"/>
</dbReference>
<evidence type="ECO:0000313" key="5">
    <source>
        <dbReference type="Proteomes" id="UP000233524"/>
    </source>
</evidence>
<dbReference type="GO" id="GO:0003924">
    <property type="term" value="F:GTPase activity"/>
    <property type="evidence" value="ECO:0007669"/>
    <property type="project" value="InterPro"/>
</dbReference>
<evidence type="ECO:0000256" key="1">
    <source>
        <dbReference type="ARBA" id="ARBA00022481"/>
    </source>
</evidence>
<dbReference type="InterPro" id="IPR001806">
    <property type="entry name" value="Small_GTPase"/>
</dbReference>
<evidence type="ECO:0000256" key="2">
    <source>
        <dbReference type="ARBA" id="ARBA00022741"/>
    </source>
</evidence>
<dbReference type="STRING" id="41688.A0A2N3N0E6"/>
<dbReference type="PROSITE" id="PS51419">
    <property type="entry name" value="RAB"/>
    <property type="match status" value="1"/>
</dbReference>
<evidence type="ECO:0000313" key="4">
    <source>
        <dbReference type="EMBL" id="PKS05901.1"/>
    </source>
</evidence>
<keyword evidence="2" id="KW-0547">Nucleotide-binding</keyword>
<keyword evidence="5" id="KW-1185">Reference proteome</keyword>
<dbReference type="GO" id="GO:0005525">
    <property type="term" value="F:GTP binding"/>
    <property type="evidence" value="ECO:0007669"/>
    <property type="project" value="UniProtKB-KW"/>
</dbReference>
<dbReference type="Pfam" id="PF00071">
    <property type="entry name" value="Ras"/>
    <property type="match status" value="1"/>
</dbReference>
<name>A0A2N3N0E6_9PEZI</name>
<dbReference type="InParanoid" id="A0A2N3N0E6"/>
<proteinExistence type="predicted"/>
<dbReference type="InterPro" id="IPR005225">
    <property type="entry name" value="Small_GTP-bd"/>
</dbReference>
<comment type="caution">
    <text evidence="4">The sequence shown here is derived from an EMBL/GenBank/DDBJ whole genome shotgun (WGS) entry which is preliminary data.</text>
</comment>
<dbReference type="EMBL" id="NLAX01001139">
    <property type="protein sequence ID" value="PKS05901.1"/>
    <property type="molecule type" value="Genomic_DNA"/>
</dbReference>
<dbReference type="PROSITE" id="PS51420">
    <property type="entry name" value="RHO"/>
    <property type="match status" value="1"/>
</dbReference>
<dbReference type="PRINTS" id="PR00449">
    <property type="entry name" value="RASTRNSFRMNG"/>
</dbReference>
<keyword evidence="3" id="KW-0342">GTP-binding</keyword>
<dbReference type="VEuPathDB" id="FungiDB:jhhlp_007732"/>
<dbReference type="NCBIfam" id="TIGR00231">
    <property type="entry name" value="small_GTP"/>
    <property type="match status" value="1"/>
</dbReference>
<dbReference type="InterPro" id="IPR003578">
    <property type="entry name" value="Small_GTPase_Rho"/>
</dbReference>
<dbReference type="GO" id="GO:0007264">
    <property type="term" value="P:small GTPase-mediated signal transduction"/>
    <property type="evidence" value="ECO:0007669"/>
    <property type="project" value="InterPro"/>
</dbReference>
<dbReference type="SMART" id="SM00174">
    <property type="entry name" value="RHO"/>
    <property type="match status" value="1"/>
</dbReference>
<evidence type="ECO:0000256" key="3">
    <source>
        <dbReference type="ARBA" id="ARBA00023134"/>
    </source>
</evidence>
<dbReference type="SUPFAM" id="SSF52540">
    <property type="entry name" value="P-loop containing nucleoside triphosphate hydrolases"/>
    <property type="match status" value="1"/>
</dbReference>
<reference evidence="4 5" key="1">
    <citation type="journal article" date="2017" name="G3 (Bethesda)">
        <title>First Draft Genome Sequence of the Pathogenic Fungus Lomentospora prolificans (Formerly Scedosporium prolificans).</title>
        <authorList>
            <person name="Luo R."/>
            <person name="Zimin A."/>
            <person name="Workman R."/>
            <person name="Fan Y."/>
            <person name="Pertea G."/>
            <person name="Grossman N."/>
            <person name="Wear M.P."/>
            <person name="Jia B."/>
            <person name="Miller H."/>
            <person name="Casadevall A."/>
            <person name="Timp W."/>
            <person name="Zhang S.X."/>
            <person name="Salzberg S.L."/>
        </authorList>
    </citation>
    <scope>NUCLEOTIDE SEQUENCE [LARGE SCALE GENOMIC DNA]</scope>
    <source>
        <strain evidence="4 5">JHH-5317</strain>
    </source>
</reference>
<dbReference type="Gene3D" id="3.40.50.300">
    <property type="entry name" value="P-loop containing nucleotide triphosphate hydrolases"/>
    <property type="match status" value="1"/>
</dbReference>
<dbReference type="SMART" id="SM00175">
    <property type="entry name" value="RAB"/>
    <property type="match status" value="1"/>
</dbReference>
<accession>A0A2N3N0E6</accession>